<dbReference type="Gene3D" id="3.40.190.10">
    <property type="entry name" value="Periplasmic binding protein-like II"/>
    <property type="match status" value="1"/>
</dbReference>
<dbReference type="InterPro" id="IPR007210">
    <property type="entry name" value="ABC_Gly_betaine_transp_sub-bd"/>
</dbReference>
<feature type="domain" description="ABC-type glycine betaine transport system substrate-binding" evidence="2">
    <location>
        <begin position="36"/>
        <end position="300"/>
    </location>
</feature>
<comment type="caution">
    <text evidence="3">The sequence shown here is derived from an EMBL/GenBank/DDBJ whole genome shotgun (WGS) entry which is preliminary data.</text>
</comment>
<evidence type="ECO:0000313" key="4">
    <source>
        <dbReference type="Proteomes" id="UP001500902"/>
    </source>
</evidence>
<keyword evidence="4" id="KW-1185">Reference proteome</keyword>
<name>A0ABP7C7A9_9ACTN</name>
<proteinExistence type="predicted"/>
<evidence type="ECO:0000259" key="2">
    <source>
        <dbReference type="Pfam" id="PF04069"/>
    </source>
</evidence>
<dbReference type="EMBL" id="BAAAZP010000092">
    <property type="protein sequence ID" value="GAA3679789.1"/>
    <property type="molecule type" value="Genomic_DNA"/>
</dbReference>
<dbReference type="PROSITE" id="PS51257">
    <property type="entry name" value="PROKAR_LIPOPROTEIN"/>
    <property type="match status" value="1"/>
</dbReference>
<dbReference type="SUPFAM" id="SSF53850">
    <property type="entry name" value="Periplasmic binding protein-like II"/>
    <property type="match status" value="1"/>
</dbReference>
<dbReference type="CDD" id="cd13611">
    <property type="entry name" value="PBP2_YehZ"/>
    <property type="match status" value="1"/>
</dbReference>
<feature type="chain" id="PRO_5045354754" evidence="1">
    <location>
        <begin position="20"/>
        <end position="305"/>
    </location>
</feature>
<dbReference type="Pfam" id="PF04069">
    <property type="entry name" value="OpuAC"/>
    <property type="match status" value="1"/>
</dbReference>
<feature type="signal peptide" evidence="1">
    <location>
        <begin position="1"/>
        <end position="19"/>
    </location>
</feature>
<evidence type="ECO:0000256" key="1">
    <source>
        <dbReference type="SAM" id="SignalP"/>
    </source>
</evidence>
<accession>A0ABP7C7A9</accession>
<evidence type="ECO:0000313" key="3">
    <source>
        <dbReference type="EMBL" id="GAA3679789.1"/>
    </source>
</evidence>
<dbReference type="Gene3D" id="3.40.190.120">
    <property type="entry name" value="Osmoprotection protein (prox), domain 2"/>
    <property type="match status" value="1"/>
</dbReference>
<protein>
    <submittedName>
        <fullName evidence="3">Glycine betaine ABC transporter substrate-binding protein</fullName>
    </submittedName>
</protein>
<dbReference type="Proteomes" id="UP001500902">
    <property type="component" value="Unassembled WGS sequence"/>
</dbReference>
<organism evidence="3 4">
    <name type="scientific">Nonomuraea antimicrobica</name>
    <dbReference type="NCBI Taxonomy" id="561173"/>
    <lineage>
        <taxon>Bacteria</taxon>
        <taxon>Bacillati</taxon>
        <taxon>Actinomycetota</taxon>
        <taxon>Actinomycetes</taxon>
        <taxon>Streptosporangiales</taxon>
        <taxon>Streptosporangiaceae</taxon>
        <taxon>Nonomuraea</taxon>
    </lineage>
</organism>
<keyword evidence="1" id="KW-0732">Signal</keyword>
<gene>
    <name evidence="3" type="ORF">GCM10022224_049960</name>
</gene>
<sequence length="305" mass="32401">MFKPLVLAAATLLTLTACGGGPEPASGTGGELEGATLVVGAKDFAEQNILANLTAELLRAHGADAEAKEIKGSANTRKALEAGEIQLYWEYTGTAWITYLGNDKPIPDPAQQYDAVAKADKDKNGVTWLPASGFNNTYALALASEKATQLGVTKLSDLTGVDKPTICVESEFANRNDGLPGLLSAYGLTVPKDDVKLLDTGVIYTETDKGQTCTFGEVFTTDGRIKALGLTVLQDDKKFFPVYQGAPTLKTETLTKYPQIAQILAPLGQKLTTEVMQGLNAQVDVDGEDAADVAKDWLEKEGLLK</sequence>
<dbReference type="RefSeq" id="WP_344882671.1">
    <property type="nucleotide sequence ID" value="NZ_BAAAZP010000092.1"/>
</dbReference>
<reference evidence="4" key="1">
    <citation type="journal article" date="2019" name="Int. J. Syst. Evol. Microbiol.">
        <title>The Global Catalogue of Microorganisms (GCM) 10K type strain sequencing project: providing services to taxonomists for standard genome sequencing and annotation.</title>
        <authorList>
            <consortium name="The Broad Institute Genomics Platform"/>
            <consortium name="The Broad Institute Genome Sequencing Center for Infectious Disease"/>
            <person name="Wu L."/>
            <person name="Ma J."/>
        </authorList>
    </citation>
    <scope>NUCLEOTIDE SEQUENCE [LARGE SCALE GENOMIC DNA]</scope>
    <source>
        <strain evidence="4">JCM 16904</strain>
    </source>
</reference>